<name>A0A4R3VTL7_9SPHI</name>
<sequence length="137" mass="16409">MAIISKEAEVQEELICIYDLLLQKRASIQKELKTIRLTFEKQCNLVILNGYVEDKSPILTNKIYHKKFLEYDTHCHIIDIINDFKDVYGYFPEYEEMYYTLQQTMLQFADIESYECAAFVKIWVDRIRHIILQKNAN</sequence>
<gene>
    <name evidence="1" type="ORF">EDC17_101624</name>
</gene>
<proteinExistence type="predicted"/>
<evidence type="ECO:0000313" key="2">
    <source>
        <dbReference type="Proteomes" id="UP000295197"/>
    </source>
</evidence>
<organism evidence="1 2">
    <name type="scientific">Sphingobacterium alimentarium</name>
    <dbReference type="NCBI Taxonomy" id="797292"/>
    <lineage>
        <taxon>Bacteria</taxon>
        <taxon>Pseudomonadati</taxon>
        <taxon>Bacteroidota</taxon>
        <taxon>Sphingobacteriia</taxon>
        <taxon>Sphingobacteriales</taxon>
        <taxon>Sphingobacteriaceae</taxon>
        <taxon>Sphingobacterium</taxon>
    </lineage>
</organism>
<accession>A0A4R3VTL7</accession>
<dbReference type="EMBL" id="SMBZ01000016">
    <property type="protein sequence ID" value="TCV14119.1"/>
    <property type="molecule type" value="Genomic_DNA"/>
</dbReference>
<comment type="caution">
    <text evidence="1">The sequence shown here is derived from an EMBL/GenBank/DDBJ whole genome shotgun (WGS) entry which is preliminary data.</text>
</comment>
<dbReference type="Proteomes" id="UP000295197">
    <property type="component" value="Unassembled WGS sequence"/>
</dbReference>
<dbReference type="OrthoDB" id="709238at2"/>
<reference evidence="1 2" key="1">
    <citation type="submission" date="2019-03" db="EMBL/GenBank/DDBJ databases">
        <title>Genomic Encyclopedia of Type Strains, Phase IV (KMG-IV): sequencing the most valuable type-strain genomes for metagenomic binning, comparative biology and taxonomic classification.</title>
        <authorList>
            <person name="Goeker M."/>
        </authorList>
    </citation>
    <scope>NUCLEOTIDE SEQUENCE [LARGE SCALE GENOMIC DNA]</scope>
    <source>
        <strain evidence="1 2">DSM 22362</strain>
    </source>
</reference>
<keyword evidence="2" id="KW-1185">Reference proteome</keyword>
<evidence type="ECO:0000313" key="1">
    <source>
        <dbReference type="EMBL" id="TCV14119.1"/>
    </source>
</evidence>
<dbReference type="AlphaFoldDB" id="A0A4R3VTL7"/>
<dbReference type="RefSeq" id="WP_132777480.1">
    <property type="nucleotide sequence ID" value="NZ_SMBZ01000016.1"/>
</dbReference>
<protein>
    <submittedName>
        <fullName evidence="1">Uncharacterized protein</fullName>
    </submittedName>
</protein>